<evidence type="ECO:0000313" key="4">
    <source>
        <dbReference type="Proteomes" id="UP000332933"/>
    </source>
</evidence>
<protein>
    <submittedName>
        <fullName evidence="3">Aste57867_18557 protein</fullName>
    </submittedName>
</protein>
<evidence type="ECO:0000313" key="3">
    <source>
        <dbReference type="EMBL" id="VFT95293.1"/>
    </source>
</evidence>
<reference evidence="3 4" key="1">
    <citation type="submission" date="2019-03" db="EMBL/GenBank/DDBJ databases">
        <authorList>
            <person name="Gaulin E."/>
            <person name="Dumas B."/>
        </authorList>
    </citation>
    <scope>NUCLEOTIDE SEQUENCE [LARGE SCALE GENOMIC DNA]</scope>
    <source>
        <strain evidence="3">CBS 568.67</strain>
    </source>
</reference>
<gene>
    <name evidence="3" type="primary">Aste57867_18557</name>
    <name evidence="2" type="ORF">As57867_018495</name>
    <name evidence="3" type="ORF">ASTE57867_18557</name>
</gene>
<reference evidence="2" key="2">
    <citation type="submission" date="2019-06" db="EMBL/GenBank/DDBJ databases">
        <title>Genomics analysis of Aphanomyces spp. identifies a new class of oomycete effector associated with host adaptation.</title>
        <authorList>
            <person name="Gaulin E."/>
        </authorList>
    </citation>
    <scope>NUCLEOTIDE SEQUENCE</scope>
    <source>
        <strain evidence="2">CBS 578.67</strain>
    </source>
</reference>
<organism evidence="3 4">
    <name type="scientific">Aphanomyces stellatus</name>
    <dbReference type="NCBI Taxonomy" id="120398"/>
    <lineage>
        <taxon>Eukaryota</taxon>
        <taxon>Sar</taxon>
        <taxon>Stramenopiles</taxon>
        <taxon>Oomycota</taxon>
        <taxon>Saprolegniomycetes</taxon>
        <taxon>Saprolegniales</taxon>
        <taxon>Verrucalvaceae</taxon>
        <taxon>Aphanomyces</taxon>
    </lineage>
</organism>
<feature type="compositionally biased region" description="Basic residues" evidence="1">
    <location>
        <begin position="88"/>
        <end position="108"/>
    </location>
</feature>
<proteinExistence type="predicted"/>
<feature type="compositionally biased region" description="Basic and acidic residues" evidence="1">
    <location>
        <begin position="109"/>
        <end position="128"/>
    </location>
</feature>
<dbReference type="EMBL" id="CAADRA010006417">
    <property type="protein sequence ID" value="VFT95293.1"/>
    <property type="molecule type" value="Genomic_DNA"/>
</dbReference>
<accession>A0A485LAM6</accession>
<name>A0A485LAM6_9STRA</name>
<dbReference type="AlphaFoldDB" id="A0A485LAM6"/>
<feature type="region of interest" description="Disordered" evidence="1">
    <location>
        <begin position="87"/>
        <end position="143"/>
    </location>
</feature>
<evidence type="ECO:0000313" key="2">
    <source>
        <dbReference type="EMBL" id="KAF0690048.1"/>
    </source>
</evidence>
<keyword evidence="4" id="KW-1185">Reference proteome</keyword>
<dbReference type="Proteomes" id="UP000332933">
    <property type="component" value="Unassembled WGS sequence"/>
</dbReference>
<dbReference type="OrthoDB" id="10307388at2759"/>
<evidence type="ECO:0000256" key="1">
    <source>
        <dbReference type="SAM" id="MobiDB-lite"/>
    </source>
</evidence>
<dbReference type="EMBL" id="VJMH01006396">
    <property type="protein sequence ID" value="KAF0690048.1"/>
    <property type="molecule type" value="Genomic_DNA"/>
</dbReference>
<sequence>MRGPPPRPMDASQEIAKWAQENEACLTKMRETFLATMHREKTMLQEGVSEMRAMWAECHSDIKDNPLPSKLPLLYLRTESEVVPKVTAPRRGKSRKNMQKGKWTKKSHVQPEGESRGEIENKDDDERWTAPACPSMGKRPARVRKAKEKAEDRMARAAIQAKARQDILEYDWDERHALDSAPARLDALKDEDPSIADCLDIVYFRHGVLMWADDTPSSTRRRRTSTVYDV</sequence>